<evidence type="ECO:0000259" key="9">
    <source>
        <dbReference type="Pfam" id="PF03834"/>
    </source>
</evidence>
<dbReference type="AlphaFoldDB" id="A0A507EA39"/>
<organism evidence="10 11">
    <name type="scientific">Powellomyces hirtus</name>
    <dbReference type="NCBI Taxonomy" id="109895"/>
    <lineage>
        <taxon>Eukaryota</taxon>
        <taxon>Fungi</taxon>
        <taxon>Fungi incertae sedis</taxon>
        <taxon>Chytridiomycota</taxon>
        <taxon>Chytridiomycota incertae sedis</taxon>
        <taxon>Chytridiomycetes</taxon>
        <taxon>Spizellomycetales</taxon>
        <taxon>Powellomycetaceae</taxon>
        <taxon>Powellomyces</taxon>
    </lineage>
</organism>
<feature type="domain" description="ERCC1-like central" evidence="9">
    <location>
        <begin position="150"/>
        <end position="262"/>
    </location>
</feature>
<dbReference type="Gene3D" id="3.40.50.10130">
    <property type="match status" value="1"/>
</dbReference>
<dbReference type="InterPro" id="IPR010994">
    <property type="entry name" value="RuvA_2-like"/>
</dbReference>
<dbReference type="GO" id="GO:0006289">
    <property type="term" value="P:nucleotide-excision repair"/>
    <property type="evidence" value="ECO:0007669"/>
    <property type="project" value="UniProtKB-ARBA"/>
</dbReference>
<sequence length="352" mass="37969">MSSPPKTKKLLFQLPSTSEIQQRQRDLRGKAPISKFSSKGTSGGVGSSTDSNGTHASHKAATVANVAAVRSGGAHNSITGLSSGHVSSRHSSGTTLAAPASGSRSVAGPAQASGHAGPSTVRNVTAPGVVGNTARKQTVPAQAPRGPNAIVVNSCQRGNGVLNFIKNVPWEYGDIVADYQIGQTSCALFLSLKYHRLHPEYVYTRIKQLGHNYLLRVLLCLVDIDDHQPSIRDLTRICIYNNITLMLAWGQEEAGRYLETFKAYEHKPPDILKERVDPDYLAKLTDALTQIKSVNKTDVLTLASAFGSLENVIAATPEELAQCPGFGEQKVRRFHEAFNQPFLLSKKSKSTR</sequence>
<protein>
    <recommendedName>
        <fullName evidence="7">DNA excision repair protein ERCC-1</fullName>
    </recommendedName>
</protein>
<evidence type="ECO:0000256" key="6">
    <source>
        <dbReference type="ARBA" id="ARBA00023242"/>
    </source>
</evidence>
<dbReference type="GO" id="GO:0000110">
    <property type="term" value="C:nucleotide-excision repair factor 1 complex"/>
    <property type="evidence" value="ECO:0007669"/>
    <property type="project" value="TreeGrafter"/>
</dbReference>
<name>A0A507EA39_9FUNG</name>
<evidence type="ECO:0000256" key="7">
    <source>
        <dbReference type="ARBA" id="ARBA00071993"/>
    </source>
</evidence>
<comment type="caution">
    <text evidence="10">The sequence shown here is derived from an EMBL/GenBank/DDBJ whole genome shotgun (WGS) entry which is preliminary data.</text>
</comment>
<dbReference type="Pfam" id="PF14520">
    <property type="entry name" value="HHH_5"/>
    <property type="match status" value="1"/>
</dbReference>
<evidence type="ECO:0000256" key="3">
    <source>
        <dbReference type="ARBA" id="ARBA00022763"/>
    </source>
</evidence>
<dbReference type="PANTHER" id="PTHR12749">
    <property type="entry name" value="EXCISION REPAIR CROSS-COMPLEMENTING 1 ERCC1"/>
    <property type="match status" value="1"/>
</dbReference>
<evidence type="ECO:0000256" key="4">
    <source>
        <dbReference type="ARBA" id="ARBA00023125"/>
    </source>
</evidence>
<reference evidence="10 11" key="1">
    <citation type="journal article" date="2019" name="Sci. Rep.">
        <title>Comparative genomics of chytrid fungi reveal insights into the obligate biotrophic and pathogenic lifestyle of Synchytrium endobioticum.</title>
        <authorList>
            <person name="van de Vossenberg B.T.L.H."/>
            <person name="Warris S."/>
            <person name="Nguyen H.D.T."/>
            <person name="van Gent-Pelzer M.P.E."/>
            <person name="Joly D.L."/>
            <person name="van de Geest H.C."/>
            <person name="Bonants P.J.M."/>
            <person name="Smith D.S."/>
            <person name="Levesque C.A."/>
            <person name="van der Lee T.A.J."/>
        </authorList>
    </citation>
    <scope>NUCLEOTIDE SEQUENCE [LARGE SCALE GENOMIC DNA]</scope>
    <source>
        <strain evidence="10 11">CBS 809.83</strain>
    </source>
</reference>
<dbReference type="FunFam" id="3.40.50.10130:FF:000001">
    <property type="entry name" value="DNA excision repair protein ERCC-1"/>
    <property type="match status" value="1"/>
</dbReference>
<dbReference type="InterPro" id="IPR011335">
    <property type="entry name" value="Restrct_endonuc-II-like"/>
</dbReference>
<proteinExistence type="inferred from homology"/>
<dbReference type="STRING" id="109895.A0A507EA39"/>
<dbReference type="NCBIfam" id="TIGR00597">
    <property type="entry name" value="rad10"/>
    <property type="match status" value="1"/>
</dbReference>
<keyword evidence="3" id="KW-0227">DNA damage</keyword>
<dbReference type="Proteomes" id="UP000318582">
    <property type="component" value="Unassembled WGS sequence"/>
</dbReference>
<keyword evidence="11" id="KW-1185">Reference proteome</keyword>
<dbReference type="InterPro" id="IPR047260">
    <property type="entry name" value="ERCC1-like_central_dom"/>
</dbReference>
<dbReference type="Pfam" id="PF03834">
    <property type="entry name" value="Rad10"/>
    <property type="match status" value="1"/>
</dbReference>
<evidence type="ECO:0000256" key="1">
    <source>
        <dbReference type="ARBA" id="ARBA00004123"/>
    </source>
</evidence>
<feature type="region of interest" description="Disordered" evidence="8">
    <location>
        <begin position="76"/>
        <end position="123"/>
    </location>
</feature>
<feature type="compositionally biased region" description="Low complexity" evidence="8">
    <location>
        <begin position="82"/>
        <end position="93"/>
    </location>
</feature>
<evidence type="ECO:0000313" key="11">
    <source>
        <dbReference type="Proteomes" id="UP000318582"/>
    </source>
</evidence>
<comment type="subcellular location">
    <subcellularLocation>
        <location evidence="1">Nucleus</location>
    </subcellularLocation>
</comment>
<keyword evidence="5" id="KW-0234">DNA repair</keyword>
<evidence type="ECO:0000256" key="5">
    <source>
        <dbReference type="ARBA" id="ARBA00023204"/>
    </source>
</evidence>
<dbReference type="CDD" id="cd22325">
    <property type="entry name" value="ERCC1_C-like"/>
    <property type="match status" value="1"/>
</dbReference>
<keyword evidence="6" id="KW-0539">Nucleus</keyword>
<dbReference type="GO" id="GO:0070522">
    <property type="term" value="C:ERCC4-ERCC1 complex"/>
    <property type="evidence" value="ECO:0007669"/>
    <property type="project" value="TreeGrafter"/>
</dbReference>
<accession>A0A507EA39</accession>
<dbReference type="Gene3D" id="1.10.150.20">
    <property type="entry name" value="5' to 3' exonuclease, C-terminal subdomain"/>
    <property type="match status" value="1"/>
</dbReference>
<dbReference type="GO" id="GO:0006312">
    <property type="term" value="P:mitotic recombination"/>
    <property type="evidence" value="ECO:0007669"/>
    <property type="project" value="TreeGrafter"/>
</dbReference>
<comment type="similarity">
    <text evidence="2">Belongs to the ERCC1/RAD10/SWI10 family.</text>
</comment>
<feature type="region of interest" description="Disordered" evidence="8">
    <location>
        <begin position="1"/>
        <end position="59"/>
    </location>
</feature>
<dbReference type="SUPFAM" id="SSF52980">
    <property type="entry name" value="Restriction endonuclease-like"/>
    <property type="match status" value="1"/>
</dbReference>
<dbReference type="GO" id="GO:0006302">
    <property type="term" value="P:double-strand break repair"/>
    <property type="evidence" value="ECO:0007669"/>
    <property type="project" value="UniProtKB-ARBA"/>
</dbReference>
<dbReference type="FunFam" id="1.10.150.20:FF:000017">
    <property type="entry name" value="DNA excision repair protein ERCC-1"/>
    <property type="match status" value="1"/>
</dbReference>
<gene>
    <name evidence="10" type="ORF">PhCBS80983_g02049</name>
</gene>
<dbReference type="EMBL" id="QEAQ01000019">
    <property type="protein sequence ID" value="TPX60038.1"/>
    <property type="molecule type" value="Genomic_DNA"/>
</dbReference>
<evidence type="ECO:0000256" key="8">
    <source>
        <dbReference type="SAM" id="MobiDB-lite"/>
    </source>
</evidence>
<dbReference type="SUPFAM" id="SSF47781">
    <property type="entry name" value="RuvA domain 2-like"/>
    <property type="match status" value="1"/>
</dbReference>
<dbReference type="PANTHER" id="PTHR12749:SF0">
    <property type="entry name" value="DNA EXCISION REPAIR PROTEIN ERCC-1"/>
    <property type="match status" value="1"/>
</dbReference>
<dbReference type="GO" id="GO:0070914">
    <property type="term" value="P:UV-damage excision repair"/>
    <property type="evidence" value="ECO:0007669"/>
    <property type="project" value="TreeGrafter"/>
</dbReference>
<keyword evidence="4" id="KW-0238">DNA-binding</keyword>
<dbReference type="InterPro" id="IPR004579">
    <property type="entry name" value="ERCC1/RAD10/SWI10"/>
</dbReference>
<dbReference type="GO" id="GO:0003684">
    <property type="term" value="F:damaged DNA binding"/>
    <property type="evidence" value="ECO:0007669"/>
    <property type="project" value="InterPro"/>
</dbReference>
<dbReference type="GO" id="GO:0003697">
    <property type="term" value="F:single-stranded DNA binding"/>
    <property type="evidence" value="ECO:0007669"/>
    <property type="project" value="TreeGrafter"/>
</dbReference>
<evidence type="ECO:0000256" key="2">
    <source>
        <dbReference type="ARBA" id="ARBA00008283"/>
    </source>
</evidence>
<evidence type="ECO:0000313" key="10">
    <source>
        <dbReference type="EMBL" id="TPX60038.1"/>
    </source>
</evidence>